<accession>A0ABW1NNR0</accession>
<evidence type="ECO:0000313" key="5">
    <source>
        <dbReference type="EMBL" id="MFC6084916.1"/>
    </source>
</evidence>
<keyword evidence="3" id="KW-0274">FAD</keyword>
<dbReference type="RefSeq" id="WP_380758489.1">
    <property type="nucleotide sequence ID" value="NZ_JBHSRF010000051.1"/>
</dbReference>
<dbReference type="Proteomes" id="UP001596137">
    <property type="component" value="Unassembled WGS sequence"/>
</dbReference>
<evidence type="ECO:0000256" key="3">
    <source>
        <dbReference type="ARBA" id="ARBA00022827"/>
    </source>
</evidence>
<dbReference type="SUPFAM" id="SSF51905">
    <property type="entry name" value="FAD/NAD(P)-binding domain"/>
    <property type="match status" value="1"/>
</dbReference>
<evidence type="ECO:0000256" key="1">
    <source>
        <dbReference type="ARBA" id="ARBA00001974"/>
    </source>
</evidence>
<dbReference type="PANTHER" id="PTHR43004">
    <property type="entry name" value="TRK SYSTEM POTASSIUM UPTAKE PROTEIN"/>
    <property type="match status" value="1"/>
</dbReference>
<dbReference type="PRINTS" id="PR00420">
    <property type="entry name" value="RNGMNOXGNASE"/>
</dbReference>
<dbReference type="GO" id="GO:0004497">
    <property type="term" value="F:monooxygenase activity"/>
    <property type="evidence" value="ECO:0007669"/>
    <property type="project" value="UniProtKB-KW"/>
</dbReference>
<keyword evidence="6" id="KW-1185">Reference proteome</keyword>
<dbReference type="EMBL" id="JBHSRF010000051">
    <property type="protein sequence ID" value="MFC6084916.1"/>
    <property type="molecule type" value="Genomic_DNA"/>
</dbReference>
<keyword evidence="2" id="KW-0285">Flavoprotein</keyword>
<evidence type="ECO:0000256" key="2">
    <source>
        <dbReference type="ARBA" id="ARBA00022630"/>
    </source>
</evidence>
<organism evidence="5 6">
    <name type="scientific">Sphaerisporangium aureirubrum</name>
    <dbReference type="NCBI Taxonomy" id="1544736"/>
    <lineage>
        <taxon>Bacteria</taxon>
        <taxon>Bacillati</taxon>
        <taxon>Actinomycetota</taxon>
        <taxon>Actinomycetes</taxon>
        <taxon>Streptosporangiales</taxon>
        <taxon>Streptosporangiaceae</taxon>
        <taxon>Sphaerisporangium</taxon>
    </lineage>
</organism>
<keyword evidence="5" id="KW-0503">Monooxygenase</keyword>
<comment type="caution">
    <text evidence="5">The sequence shown here is derived from an EMBL/GenBank/DDBJ whole genome shotgun (WGS) entry which is preliminary data.</text>
</comment>
<evidence type="ECO:0000259" key="4">
    <source>
        <dbReference type="Pfam" id="PF01494"/>
    </source>
</evidence>
<reference evidence="6" key="1">
    <citation type="journal article" date="2019" name="Int. J. Syst. Evol. Microbiol.">
        <title>The Global Catalogue of Microorganisms (GCM) 10K type strain sequencing project: providing services to taxonomists for standard genome sequencing and annotation.</title>
        <authorList>
            <consortium name="The Broad Institute Genomics Platform"/>
            <consortium name="The Broad Institute Genome Sequencing Center for Infectious Disease"/>
            <person name="Wu L."/>
            <person name="Ma J."/>
        </authorList>
    </citation>
    <scope>NUCLEOTIDE SEQUENCE [LARGE SCALE GENOMIC DNA]</scope>
    <source>
        <strain evidence="6">JCM 30346</strain>
    </source>
</reference>
<gene>
    <name evidence="5" type="ORF">ACFP1K_27400</name>
</gene>
<dbReference type="PANTHER" id="PTHR43004:SF19">
    <property type="entry name" value="BINDING MONOOXYGENASE, PUTATIVE (JCVI)-RELATED"/>
    <property type="match status" value="1"/>
</dbReference>
<proteinExistence type="predicted"/>
<keyword evidence="5" id="KW-0560">Oxidoreductase</keyword>
<dbReference type="Gene3D" id="3.30.70.2450">
    <property type="match status" value="1"/>
</dbReference>
<evidence type="ECO:0000313" key="6">
    <source>
        <dbReference type="Proteomes" id="UP001596137"/>
    </source>
</evidence>
<dbReference type="InterPro" id="IPR036188">
    <property type="entry name" value="FAD/NAD-bd_sf"/>
</dbReference>
<protein>
    <submittedName>
        <fullName evidence="5">FAD-dependent monooxygenase</fullName>
    </submittedName>
</protein>
<dbReference type="InterPro" id="IPR050641">
    <property type="entry name" value="RIFMO-like"/>
</dbReference>
<dbReference type="Gene3D" id="3.50.50.60">
    <property type="entry name" value="FAD/NAD(P)-binding domain"/>
    <property type="match status" value="1"/>
</dbReference>
<comment type="cofactor">
    <cofactor evidence="1">
        <name>FAD</name>
        <dbReference type="ChEBI" id="CHEBI:57692"/>
    </cofactor>
</comment>
<dbReference type="Pfam" id="PF01494">
    <property type="entry name" value="FAD_binding_3"/>
    <property type="match status" value="1"/>
</dbReference>
<dbReference type="Gene3D" id="3.40.30.120">
    <property type="match status" value="1"/>
</dbReference>
<name>A0ABW1NNR0_9ACTN</name>
<feature type="domain" description="FAD-binding" evidence="4">
    <location>
        <begin position="2"/>
        <end position="332"/>
    </location>
</feature>
<sequence>MTVLVAGAGPAGLMLAGELALAGVEVTVVDRLAGRSAFCRGFTLNARSLELLDRRGIAGRFLAEGPLVTHNMFADPRRPLELGVMRTDHPYVLGIAQTRVEELLEQWVAELGVRVRWGCEVTGLDQDGDGVTVTVRSGDGEERVRASHLAGCDGSRSTVRKLAGIGFPGTPATMSGLLADVELVDPAALPYGVTEGERGAVFVIPRPGYVRIVLTEPSPPGDRDQPVGLAYFRRVLDETLGRTVVLGAARWLTRFSDAARQADRYVAGRVVLAGDAAHIHPPAGAVGVNVALDDAVNLGWKLAATVLGHAPDGLLSTYHDERHPAGARVLRTTRAQAILGRRDPGLDPLRSLLGELAELPAVRRHLAELMTGVSTRYDPKIPGDHPWLGGLAPNLKLFTDGRATSVAELLAPARPLLLTFTPRSLPALPTGRVDVHHGRCPGHPDLEALLLRPDGHTAWISTKPSPQPPETLTAALATWIGAEI</sequence>
<dbReference type="InterPro" id="IPR002938">
    <property type="entry name" value="FAD-bd"/>
</dbReference>
<dbReference type="Pfam" id="PF21274">
    <property type="entry name" value="Rng_hyd_C"/>
    <property type="match status" value="1"/>
</dbReference>